<feature type="transmembrane region" description="Helical" evidence="9">
    <location>
        <begin position="1717"/>
        <end position="1735"/>
    </location>
</feature>
<dbReference type="GO" id="GO:0006351">
    <property type="term" value="P:DNA-templated transcription"/>
    <property type="evidence" value="ECO:0007669"/>
    <property type="project" value="InterPro"/>
</dbReference>
<feature type="region of interest" description="Disordered" evidence="8">
    <location>
        <begin position="876"/>
        <end position="911"/>
    </location>
</feature>
<dbReference type="Pfam" id="PF00978">
    <property type="entry name" value="RdRP_2"/>
    <property type="match status" value="1"/>
</dbReference>
<dbReference type="GO" id="GO:0003968">
    <property type="term" value="F:RNA-directed RNA polymerase activity"/>
    <property type="evidence" value="ECO:0007669"/>
    <property type="project" value="UniProtKB-KW"/>
</dbReference>
<dbReference type="SUPFAM" id="SSF56672">
    <property type="entry name" value="DNA/RNA polymerases"/>
    <property type="match status" value="1"/>
</dbReference>
<proteinExistence type="predicted"/>
<evidence type="ECO:0000256" key="9">
    <source>
        <dbReference type="SAM" id="Phobius"/>
    </source>
</evidence>
<keyword evidence="5" id="KW-0378">Hydrolase</keyword>
<comment type="catalytic activity">
    <reaction evidence="7">
        <text>ATP + H2O = ADP + phosphate + H(+)</text>
        <dbReference type="Rhea" id="RHEA:13065"/>
        <dbReference type="ChEBI" id="CHEBI:15377"/>
        <dbReference type="ChEBI" id="CHEBI:15378"/>
        <dbReference type="ChEBI" id="CHEBI:30616"/>
        <dbReference type="ChEBI" id="CHEBI:43474"/>
        <dbReference type="ChEBI" id="CHEBI:456216"/>
        <dbReference type="EC" id="3.6.4.13"/>
    </reaction>
</comment>
<evidence type="ECO:0000256" key="6">
    <source>
        <dbReference type="ARBA" id="ARBA00022840"/>
    </source>
</evidence>
<reference evidence="11" key="1">
    <citation type="journal article" date="2023" name="Microbiol. Spectr.">
        <title>Extreme Diversity of Mycoviruses Present in Single Strains of Rhizoctonia cerealis, the Pathogen of Wheat Sharp Eyespot.</title>
        <authorList>
            <person name="Li W."/>
            <person name="Sun H."/>
            <person name="Cao S."/>
            <person name="Zhang A."/>
            <person name="Zhang H."/>
            <person name="Shu Y."/>
            <person name="Chen H."/>
        </authorList>
    </citation>
    <scope>NUCLEOTIDE SEQUENCE</scope>
    <source>
        <strain evidence="11">RcALV-10125-1</strain>
    </source>
</reference>
<keyword evidence="9" id="KW-1133">Transmembrane helix</keyword>
<keyword evidence="2" id="KW-0808">Transferase</keyword>
<keyword evidence="3" id="KW-0548">Nucleotidyltransferase</keyword>
<dbReference type="GO" id="GO:0003724">
    <property type="term" value="F:RNA helicase activity"/>
    <property type="evidence" value="ECO:0007669"/>
    <property type="project" value="UniProtKB-EC"/>
</dbReference>
<evidence type="ECO:0000256" key="2">
    <source>
        <dbReference type="ARBA" id="ARBA00022679"/>
    </source>
</evidence>
<dbReference type="SUPFAM" id="SSF52540">
    <property type="entry name" value="P-loop containing nucleoside triphosphate hydrolases"/>
    <property type="match status" value="1"/>
</dbReference>
<feature type="compositionally biased region" description="Acidic residues" evidence="8">
    <location>
        <begin position="509"/>
        <end position="518"/>
    </location>
</feature>
<dbReference type="Pfam" id="PF01443">
    <property type="entry name" value="Viral_helicase1"/>
    <property type="match status" value="1"/>
</dbReference>
<feature type="domain" description="Alphavirus-like MT" evidence="10">
    <location>
        <begin position="74"/>
        <end position="267"/>
    </location>
</feature>
<feature type="region of interest" description="Disordered" evidence="8">
    <location>
        <begin position="2186"/>
        <end position="2213"/>
    </location>
</feature>
<accession>A0AA51BSF4</accession>
<dbReference type="GO" id="GO:0003723">
    <property type="term" value="F:RNA binding"/>
    <property type="evidence" value="ECO:0007669"/>
    <property type="project" value="InterPro"/>
</dbReference>
<dbReference type="InterPro" id="IPR043502">
    <property type="entry name" value="DNA/RNA_pol_sf"/>
</dbReference>
<feature type="compositionally biased region" description="Low complexity" evidence="8">
    <location>
        <begin position="2191"/>
        <end position="2205"/>
    </location>
</feature>
<keyword evidence="9" id="KW-0812">Transmembrane</keyword>
<keyword evidence="9" id="KW-0472">Membrane</keyword>
<feature type="transmembrane region" description="Helical" evidence="9">
    <location>
        <begin position="1678"/>
        <end position="1697"/>
    </location>
</feature>
<organism evidence="11">
    <name type="scientific">Rhizoctonia cerealis alphavirus-like virus</name>
    <dbReference type="NCBI Taxonomy" id="3068663"/>
    <lineage>
        <taxon>Viruses</taxon>
        <taxon>Riboviria</taxon>
        <taxon>Orthornavirae</taxon>
        <taxon>Kitrinoviricota</taxon>
        <taxon>Alsuviricetes</taxon>
        <taxon>Martellivirales</taxon>
        <taxon>Togaviridae</taxon>
    </lineage>
</organism>
<keyword evidence="1 11" id="KW-0696">RNA-directed RNA polymerase</keyword>
<reference evidence="11" key="2">
    <citation type="submission" date="2023-05" db="EMBL/GenBank/DDBJ databases">
        <authorList>
            <person name="Li W."/>
        </authorList>
    </citation>
    <scope>NUCLEOTIDE SEQUENCE</scope>
    <source>
        <strain evidence="11">RcALV-10125-1</strain>
    </source>
</reference>
<feature type="compositionally biased region" description="Low complexity" evidence="8">
    <location>
        <begin position="897"/>
        <end position="911"/>
    </location>
</feature>
<dbReference type="GO" id="GO:0016787">
    <property type="term" value="F:hydrolase activity"/>
    <property type="evidence" value="ECO:0007669"/>
    <property type="project" value="UniProtKB-KW"/>
</dbReference>
<feature type="transmembrane region" description="Helical" evidence="9">
    <location>
        <begin position="1742"/>
        <end position="1762"/>
    </location>
</feature>
<dbReference type="EMBL" id="OQ999695">
    <property type="protein sequence ID" value="WMI40140.1"/>
    <property type="molecule type" value="Genomic_RNA"/>
</dbReference>
<feature type="compositionally biased region" description="Low complexity" evidence="8">
    <location>
        <begin position="2407"/>
        <end position="2416"/>
    </location>
</feature>
<evidence type="ECO:0000256" key="4">
    <source>
        <dbReference type="ARBA" id="ARBA00022741"/>
    </source>
</evidence>
<evidence type="ECO:0000259" key="10">
    <source>
        <dbReference type="PROSITE" id="PS51743"/>
    </source>
</evidence>
<dbReference type="InterPro" id="IPR027417">
    <property type="entry name" value="P-loop_NTPase"/>
</dbReference>
<feature type="region of interest" description="Disordered" evidence="8">
    <location>
        <begin position="2389"/>
        <end position="2443"/>
    </location>
</feature>
<feature type="transmembrane region" description="Helical" evidence="9">
    <location>
        <begin position="1647"/>
        <end position="1666"/>
    </location>
</feature>
<dbReference type="GO" id="GO:0008174">
    <property type="term" value="F:mRNA methyltransferase activity"/>
    <property type="evidence" value="ECO:0007669"/>
    <property type="project" value="UniProtKB-UniRule"/>
</dbReference>
<name>A0AA51BSF4_9VIRU</name>
<dbReference type="GO" id="GO:0016556">
    <property type="term" value="P:mRNA modification"/>
    <property type="evidence" value="ECO:0007669"/>
    <property type="project" value="InterPro"/>
</dbReference>
<keyword evidence="4" id="KW-0547">Nucleotide-binding</keyword>
<sequence length="2762" mass="305105">MTLFSTATKKLLNSHAHAREAGLKQSLENFDAALGNISSAEIHHLNNLPVISVPRNIAAKSLSELADAFPDMNLVANGASSNHAALASFRTCAASSINKRCIAASTLEIGPNLRFLAKNGTYFSHYCSPNITARDSARACMAAVSFRHETPNSDIVQNRLRLIWSDERVICGSRADDCSHQASTIVAINSLQDSSPFELGQLMRAHGATVAHLTLNLPIPMLLTNASEYYDAATDSLWRREDGRLNQYPSGGGACYSHVEEQLLAWVGDWSGSGLFAEVHTSFGTCYQLVVARAHQGVQEVCHFDFPAALSKFVLIHSPIAAGADSFLTSRYHFENLVATLATVPAGIDVFQVGKQRVRALRPAIVVGTARETERWDIPTGREPEVVLAAYAYMQKETLRVARSRDFVEREISEYKTRLRRETHEASDSVLSSFYRKLLGERAVTSDFSLLDMVDSLYRSTHTLPTGPEDAQKLNVTAMNVVQAVDVDAAEEQVNIPAPTLRRPARDANEDEDDDFHDAEERPADPFVDGPAQIAPAPLRPNRPAPVRYDNAVPMGRVAPQGFERASIFALPATQVNPNVAHLHADLEANAEVVIQGEHGRLRELHANVLQALTWTENAAPRLHIEGVPGSGKSRAMLSMMESGDVLVVPTRELRAKWLNALRRRNLQVAVILADAAILDERVNDRVPILWIDEVYRLPLVFVKHLSSKAPLTVTAGDWYQRLYHGFWGQPFNVGFTHTPHQMVLATTHRNTPDIVAFLRAARCTQPGAVSALEGAQLNAPPDPAGRTIHLTAHNRNLHIAPNCVTIDSAQGMEAPNVVLHVFPTDVPLLQMHGALAVALTRQLTSLRVVAYGVLPDLIIRGQRVVLPVHEQLNDQGGAMPRRAHRAPNPFPVQNASSGSERSSGSEPIGSYEAYLAHPSDLTYDLGAHDTREELPEEVNRRVLKNDTHFDVALPYTPAPYVTRETVSVPLYHLAPGINSQPEASEHSDRIFSKPAGNTGYSSEIPDVQLQMEYPLLDDAAYNWLPGRNLEAMQSIFDRYLGEPHTIISDAMPVAKHMLDVFVRTFLKPDSIVPARLASDCVADWVRSREPRKFHSLLRDVESSGAAFEFVAKFFVKAQVKPKFGAYARDSHLETGQGIMGNSQSLNLSSCPLTVEAFRNLQNLSRDNVVWFTGFAPAELDGHIRRVGGDLHEDYTCTDIKQQDSHHSAPHRLFGAMLLGLLTGQPEMAEHYLASRVFRSVSSYANAMRFTVAERLFSGEAFTIFLNTTTAAVENAIHFALPDNQFYMGIGDDSAFEGRRLQMPTAVELNVGIKIEYMKRLDFCNRVWTNMRRSLPDPIRMVAKHLKRTNARHLAPDLYRALLDQNFIPDEAEIPILISHFSAKHKIDMHDVLTIIDYAVLLRREDVFCDGLPEGPKPAVHRPVLRDADGAPRVYHGLDIVAESRQDDCVPAALSVMFSMDYNLVRAELWSIMSPDEREAMSSSNSSSAHVAAFFVPLRCVRAFVSKRGYSLLGEGRTTKQPFRHGLATVVSNGHCFVVRSEKLASEAFVVPADPGRLGWYAQDGSRLVGSWDLYEALLRRGARKAAGLTISSVKHHDSFWSAMVFLFLARLYTVPRPNWDDYAREDAFFDSFLDAGLQQCGLPCGMLYAIAGEFFLLIIAIFLALPLVMAHFFFPKHFMFSAFLVAAFVSLSSFAFSPRAIVSSLGAFFHVDNVHLWRHIVPLIYAVLITSRHFKTYSSIVVAFVVLVSCGSIARDSLAIIAMGHSLYVLAPVLSKAARRYLVLAPIFSSTLQVHIYRSLQLPSLIVVACITYVSHGALAPVALAGLLTYYTYTLKVSRPPRLGQILIAVLMATAAFDVHHIRQSLHRSVVVGSPACIAAIVERNPRAVVLCHPDKSDLNTREAFDAARRLRGGIPVRQPWHDVFDLVAARPEWPTIVKGLEKMRRPLTLVHSSRAQAQEAFLSIARRVGHPGIMATSAQSLLHSGLARFSFRNLRFSPASSAAPWMVMPDVIARALLRREKAGRPTPSGMSKQDRPPLVGACPPGNMLTEEGYIPFYVYPRFVSGRAYRKPDWATRRESEESRPVLQANTPLVARLAPRVPRTLLRNKPDQCGIQRKTYTPVSVYGLLFIVADFLLSLIWALFFCCCSCFYPMLDEEDDPNPPSPPPIIGLLIDSEIFEEIAPRETRDVTSTSSSDRSSTSSSDGDDIFPGTLDVRRISAQPDEAETAEPSSPALVSSPAVDSSLFDAFGRATGMELEHRVRMAVARVLAMRSQGYTLEHAQHEAQGMVGHVTPRALATLREAVRVAWFEAPEAAAAHALVAVAGSPALVARATAQAFYLRGDSLADLMAWASNFALQLSIPRVHLLTAVSEEWEVLLVGPLTPAMATPRDAPAVSAPSSTRFTSDVSPSPSSDDSPRDVEALLPVSPSSSRHSDLPAPDPIDYSDDDAVSFASADTDDTAAQEHFYEGPGREDFSLTLEDADASELQGADCNGHALVRAYAHNGILVLEGHRDYDIVFYAHDVIADRYFVRSDLRSLLLPFPPSRIDFGAANPDSPDMPITDHHPLWNRLRSPAHRAAFPDAPHTSMISALSWSESDDDFIPQDAQRVFDAESERIEQEITAARGGYKPARHLPLLARPQILQREAPVLDEGETFEVWAANYIRRRRREGARFHTYEMEVREGAAVRFPDEPQGPTMSMTIMLIAEDLEENDPIQRALTTEAVTVIPPLEPETPVVRPPLFPLESQILEDEAHIARDTI</sequence>
<dbReference type="PROSITE" id="PS51743">
    <property type="entry name" value="ALPHAVIRUS_MT"/>
    <property type="match status" value="1"/>
</dbReference>
<keyword evidence="6" id="KW-0067">ATP-binding</keyword>
<feature type="transmembrane region" description="Helical" evidence="9">
    <location>
        <begin position="1806"/>
        <end position="1832"/>
    </location>
</feature>
<evidence type="ECO:0000256" key="3">
    <source>
        <dbReference type="ARBA" id="ARBA00022695"/>
    </source>
</evidence>
<feature type="transmembrane region" description="Helical" evidence="9">
    <location>
        <begin position="2126"/>
        <end position="2145"/>
    </location>
</feature>
<evidence type="ECO:0000256" key="5">
    <source>
        <dbReference type="ARBA" id="ARBA00022801"/>
    </source>
</evidence>
<dbReference type="Pfam" id="PF01660">
    <property type="entry name" value="Vmethyltransf"/>
    <property type="match status" value="1"/>
</dbReference>
<feature type="region of interest" description="Disordered" evidence="8">
    <location>
        <begin position="501"/>
        <end position="545"/>
    </location>
</feature>
<dbReference type="InterPro" id="IPR002588">
    <property type="entry name" value="Alphavirus-like_MT_dom"/>
</dbReference>
<evidence type="ECO:0000256" key="8">
    <source>
        <dbReference type="SAM" id="MobiDB-lite"/>
    </source>
</evidence>
<dbReference type="GO" id="GO:0005524">
    <property type="term" value="F:ATP binding"/>
    <property type="evidence" value="ECO:0007669"/>
    <property type="project" value="UniProtKB-KW"/>
</dbReference>
<evidence type="ECO:0000256" key="7">
    <source>
        <dbReference type="ARBA" id="ARBA00047984"/>
    </source>
</evidence>
<dbReference type="InterPro" id="IPR027351">
    <property type="entry name" value="(+)RNA_virus_helicase_core_dom"/>
</dbReference>
<protein>
    <submittedName>
        <fullName evidence="11">RNA-dependent RNA polymerase</fullName>
    </submittedName>
</protein>
<dbReference type="GO" id="GO:0006396">
    <property type="term" value="P:RNA processing"/>
    <property type="evidence" value="ECO:0007669"/>
    <property type="project" value="InterPro"/>
</dbReference>
<evidence type="ECO:0000313" key="11">
    <source>
        <dbReference type="EMBL" id="WMI40140.1"/>
    </source>
</evidence>
<dbReference type="InterPro" id="IPR001788">
    <property type="entry name" value="RNA-dep_RNA_pol_alsuvir"/>
</dbReference>
<evidence type="ECO:0000256" key="1">
    <source>
        <dbReference type="ARBA" id="ARBA00022484"/>
    </source>
</evidence>